<dbReference type="OrthoDB" id="1731724at2759"/>
<dbReference type="EMBL" id="NWUJ01000008">
    <property type="protein sequence ID" value="PFH33730.1"/>
    <property type="molecule type" value="Genomic_DNA"/>
</dbReference>
<comment type="similarity">
    <text evidence="1">Belongs to the proteasome subunit S5A family.</text>
</comment>
<dbReference type="GO" id="GO:0043161">
    <property type="term" value="P:proteasome-mediated ubiquitin-dependent protein catabolic process"/>
    <property type="evidence" value="ECO:0007669"/>
    <property type="project" value="TreeGrafter"/>
</dbReference>
<evidence type="ECO:0000256" key="1">
    <source>
        <dbReference type="ARBA" id="ARBA00005574"/>
    </source>
</evidence>
<protein>
    <submittedName>
        <fullName evidence="5">Ubiquitin interaction motif family protein</fullName>
    </submittedName>
</protein>
<proteinExistence type="inferred from homology"/>
<dbReference type="GeneID" id="40312873"/>
<dbReference type="InterPro" id="IPR027040">
    <property type="entry name" value="PSMD4"/>
</dbReference>
<accession>A0A2A9MEB9</accession>
<keyword evidence="2" id="KW-0647">Proteasome</keyword>
<dbReference type="Pfam" id="PF13519">
    <property type="entry name" value="VWA_2"/>
    <property type="match status" value="1"/>
</dbReference>
<dbReference type="GO" id="GO:0008540">
    <property type="term" value="C:proteasome regulatory particle, base subcomplex"/>
    <property type="evidence" value="ECO:0007669"/>
    <property type="project" value="TreeGrafter"/>
</dbReference>
<organism evidence="5 6">
    <name type="scientific">Besnoitia besnoiti</name>
    <name type="common">Apicomplexan protozoan</name>
    <dbReference type="NCBI Taxonomy" id="94643"/>
    <lineage>
        <taxon>Eukaryota</taxon>
        <taxon>Sar</taxon>
        <taxon>Alveolata</taxon>
        <taxon>Apicomplexa</taxon>
        <taxon>Conoidasida</taxon>
        <taxon>Coccidia</taxon>
        <taxon>Eucoccidiorida</taxon>
        <taxon>Eimeriorina</taxon>
        <taxon>Sarcocystidae</taxon>
        <taxon>Besnoitia</taxon>
    </lineage>
</organism>
<feature type="region of interest" description="Disordered" evidence="3">
    <location>
        <begin position="308"/>
        <end position="393"/>
    </location>
</feature>
<dbReference type="VEuPathDB" id="ToxoDB:BESB_079460"/>
<dbReference type="RefSeq" id="XP_029217739.1">
    <property type="nucleotide sequence ID" value="XM_029366308.1"/>
</dbReference>
<feature type="compositionally biased region" description="Low complexity" evidence="3">
    <location>
        <begin position="337"/>
        <end position="351"/>
    </location>
</feature>
<gene>
    <name evidence="5" type="ORF">BESB_079460</name>
</gene>
<sequence>MVLEAVMICIDNSAYARDGDLAPSRLAAQEEAAGLVAGAKTSMHHENAVGVLTYGGERISVHLSPTNDMGAVLSSLHGLRCGGDSDFVRGIQIAQLALKHRMNKNQKQRIVAFVGSPVKNSEKQLVLLGKQLKKNNVALDLISFGEVDHNAQRLKVLHEAVDSNGTSCLLECRPEPGQLLSDLILRSTLLRDPETGAGPRGVSIPGGEAAGAAGAMNDFGVDPNTDPELFMAIQLSLQEEQNRAARVQQEQSGNDGGSAPALQGTPAASASSASPEGSGVPTAAQIEMMEDIDDELRQALLLSLQDYSGQQAAPAEDAEMEAAPPAEGEGKEKSEAETQAQPAEEQNETANLAGVLDTLPGVDVTDPRLQEALRAADQNRDGGDKPKDGESQS</sequence>
<name>A0A2A9MEB9_BESBE</name>
<dbReference type="GO" id="GO:0005829">
    <property type="term" value="C:cytosol"/>
    <property type="evidence" value="ECO:0007669"/>
    <property type="project" value="TreeGrafter"/>
</dbReference>
<dbReference type="InterPro" id="IPR003903">
    <property type="entry name" value="UIM_dom"/>
</dbReference>
<dbReference type="AlphaFoldDB" id="A0A2A9MEB9"/>
<dbReference type="SMART" id="SM00327">
    <property type="entry name" value="VWA"/>
    <property type="match status" value="1"/>
</dbReference>
<feature type="domain" description="VWFA" evidence="4">
    <location>
        <begin position="5"/>
        <end position="189"/>
    </location>
</feature>
<dbReference type="PANTHER" id="PTHR10223">
    <property type="entry name" value="26S PROTEASOME NON-ATPASE REGULATORY SUBUNIT 4"/>
    <property type="match status" value="1"/>
</dbReference>
<keyword evidence="6" id="KW-1185">Reference proteome</keyword>
<dbReference type="Gene3D" id="1.10.287.3990">
    <property type="match status" value="1"/>
</dbReference>
<dbReference type="FunFam" id="3.40.50.410:FF:000005">
    <property type="entry name" value="26S proteasome non-ATPase regulatory subunit 4"/>
    <property type="match status" value="1"/>
</dbReference>
<evidence type="ECO:0000256" key="2">
    <source>
        <dbReference type="ARBA" id="ARBA00022942"/>
    </source>
</evidence>
<dbReference type="STRING" id="94643.A0A2A9MEB9"/>
<dbReference type="GO" id="GO:0031593">
    <property type="term" value="F:polyubiquitin modification-dependent protein binding"/>
    <property type="evidence" value="ECO:0007669"/>
    <property type="project" value="TreeGrafter"/>
</dbReference>
<evidence type="ECO:0000313" key="6">
    <source>
        <dbReference type="Proteomes" id="UP000224006"/>
    </source>
</evidence>
<evidence type="ECO:0000256" key="3">
    <source>
        <dbReference type="SAM" id="MobiDB-lite"/>
    </source>
</evidence>
<evidence type="ECO:0000259" key="4">
    <source>
        <dbReference type="PROSITE" id="PS50234"/>
    </source>
</evidence>
<dbReference type="KEGG" id="bbes:BESB_079460"/>
<dbReference type="GO" id="GO:0005634">
    <property type="term" value="C:nucleus"/>
    <property type="evidence" value="ECO:0007669"/>
    <property type="project" value="TreeGrafter"/>
</dbReference>
<dbReference type="PROSITE" id="PS50234">
    <property type="entry name" value="VWFA"/>
    <property type="match status" value="1"/>
</dbReference>
<evidence type="ECO:0000313" key="5">
    <source>
        <dbReference type="EMBL" id="PFH33730.1"/>
    </source>
</evidence>
<dbReference type="InterPro" id="IPR002035">
    <property type="entry name" value="VWF_A"/>
</dbReference>
<comment type="caution">
    <text evidence="5">The sequence shown here is derived from an EMBL/GenBank/DDBJ whole genome shotgun (WGS) entry which is preliminary data.</text>
</comment>
<dbReference type="Proteomes" id="UP000224006">
    <property type="component" value="Chromosome VII"/>
</dbReference>
<feature type="region of interest" description="Disordered" evidence="3">
    <location>
        <begin position="241"/>
        <end position="280"/>
    </location>
</feature>
<reference evidence="5 6" key="1">
    <citation type="submission" date="2017-09" db="EMBL/GenBank/DDBJ databases">
        <title>Genome sequencing of Besnoitia besnoiti strain Bb-Ger1.</title>
        <authorList>
            <person name="Schares G."/>
            <person name="Venepally P."/>
            <person name="Lorenzi H.A."/>
        </authorList>
    </citation>
    <scope>NUCLEOTIDE SEQUENCE [LARGE SCALE GENOMIC DNA]</scope>
    <source>
        <strain evidence="5 6">Bb-Ger1</strain>
    </source>
</reference>
<dbReference type="PANTHER" id="PTHR10223:SF0">
    <property type="entry name" value="26S PROTEASOME NON-ATPASE REGULATORY SUBUNIT 4"/>
    <property type="match status" value="1"/>
</dbReference>
<dbReference type="SMART" id="SM00726">
    <property type="entry name" value="UIM"/>
    <property type="match status" value="2"/>
</dbReference>
<dbReference type="Gene3D" id="3.40.50.410">
    <property type="entry name" value="von Willebrand factor, type A domain"/>
    <property type="match status" value="1"/>
</dbReference>
<dbReference type="InterPro" id="IPR036465">
    <property type="entry name" value="vWFA_dom_sf"/>
</dbReference>
<feature type="compositionally biased region" description="Basic and acidic residues" evidence="3">
    <location>
        <begin position="377"/>
        <end position="393"/>
    </location>
</feature>
<dbReference type="SUPFAM" id="SSF53300">
    <property type="entry name" value="vWA-like"/>
    <property type="match status" value="1"/>
</dbReference>